<reference evidence="3 5" key="1">
    <citation type="submission" date="2014-05" db="EMBL/GenBank/DDBJ databases">
        <authorList>
            <person name="Daugherty S.C."/>
            <person name="Tallon L.J."/>
            <person name="Sadzewicz L."/>
            <person name="Kilian M."/>
            <person name="Tettelin H."/>
        </authorList>
    </citation>
    <scope>NUCLEOTIDE SEQUENCE [LARGE SCALE GENOMIC DNA]</scope>
    <source>
        <strain evidence="3 5">SK629</strain>
    </source>
</reference>
<feature type="transmembrane region" description="Helical" evidence="2">
    <location>
        <begin position="6"/>
        <end position="23"/>
    </location>
</feature>
<evidence type="ECO:0000256" key="1">
    <source>
        <dbReference type="SAM" id="Coils"/>
    </source>
</evidence>
<dbReference type="PATRIC" id="fig|28037.95.peg.940"/>
<keyword evidence="2" id="KW-0472">Membrane</keyword>
<keyword evidence="2" id="KW-1133">Transmembrane helix</keyword>
<protein>
    <submittedName>
        <fullName evidence="3">Uncharacterized protein</fullName>
    </submittedName>
</protein>
<dbReference type="OrthoDB" id="9996977at2"/>
<evidence type="ECO:0000313" key="4">
    <source>
        <dbReference type="EMBL" id="RSK06045.1"/>
    </source>
</evidence>
<dbReference type="EMBL" id="JPFU01000012">
    <property type="protein sequence ID" value="KEQ35495.1"/>
    <property type="molecule type" value="Genomic_DNA"/>
</dbReference>
<evidence type="ECO:0000313" key="3">
    <source>
        <dbReference type="EMBL" id="KEQ35495.1"/>
    </source>
</evidence>
<feature type="coiled-coil region" evidence="1">
    <location>
        <begin position="25"/>
        <end position="63"/>
    </location>
</feature>
<dbReference type="Proteomes" id="UP000277819">
    <property type="component" value="Unassembled WGS sequence"/>
</dbReference>
<evidence type="ECO:0000256" key="2">
    <source>
        <dbReference type="SAM" id="Phobius"/>
    </source>
</evidence>
<keyword evidence="2" id="KW-0812">Transmembrane</keyword>
<gene>
    <name evidence="4" type="ORF">D8787_04110</name>
    <name evidence="3" type="ORF">SK629_1006</name>
</gene>
<name>A0A081PXS2_STRMT</name>
<sequence length="98" mass="11135">MDFNQIAITFLTSCVPAFLVYLTNKHQTNAKIKELKTQAESELQRLEKEHELKLDALKQSQQVDITSKFFTGELDVNKLTQAVNGIAELQKVVNKLSK</sequence>
<accession>A0A081PXS2</accession>
<keyword evidence="1" id="KW-0175">Coiled coil</keyword>
<comment type="caution">
    <text evidence="3">The sequence shown here is derived from an EMBL/GenBank/DDBJ whole genome shotgun (WGS) entry which is preliminary data.</text>
</comment>
<dbReference type="EMBL" id="RJPX01000010">
    <property type="protein sequence ID" value="RSK06045.1"/>
    <property type="molecule type" value="Genomic_DNA"/>
</dbReference>
<proteinExistence type="predicted"/>
<evidence type="ECO:0000313" key="6">
    <source>
        <dbReference type="Proteomes" id="UP000277819"/>
    </source>
</evidence>
<dbReference type="AlphaFoldDB" id="A0A081PXS2"/>
<reference evidence="4 6" key="2">
    <citation type="submission" date="2018-11" db="EMBL/GenBank/DDBJ databases">
        <title>Species Designations Belie Phenotypic and Genotypic Heterogeneity in Oral Streptococci.</title>
        <authorList>
            <person name="Velsko I."/>
        </authorList>
    </citation>
    <scope>NUCLEOTIDE SEQUENCE [LARGE SCALE GENOMIC DNA]</scope>
    <source>
        <strain evidence="4 6">BCC17</strain>
    </source>
</reference>
<evidence type="ECO:0000313" key="5">
    <source>
        <dbReference type="Proteomes" id="UP000028090"/>
    </source>
</evidence>
<dbReference type="RefSeq" id="WP_042900851.1">
    <property type="nucleotide sequence ID" value="NZ_JPFU01000012.1"/>
</dbReference>
<organism evidence="3 5">
    <name type="scientific">Streptococcus mitis</name>
    <dbReference type="NCBI Taxonomy" id="28037"/>
    <lineage>
        <taxon>Bacteria</taxon>
        <taxon>Bacillati</taxon>
        <taxon>Bacillota</taxon>
        <taxon>Bacilli</taxon>
        <taxon>Lactobacillales</taxon>
        <taxon>Streptococcaceae</taxon>
        <taxon>Streptococcus</taxon>
        <taxon>Streptococcus mitis group</taxon>
    </lineage>
</organism>
<dbReference type="Proteomes" id="UP000028090">
    <property type="component" value="Unassembled WGS sequence"/>
</dbReference>